<dbReference type="Gene3D" id="3.40.50.300">
    <property type="entry name" value="P-loop containing nucleotide triphosphate hydrolases"/>
    <property type="match status" value="1"/>
</dbReference>
<dbReference type="InterPro" id="IPR027417">
    <property type="entry name" value="P-loop_NTPase"/>
</dbReference>
<organism evidence="1">
    <name type="scientific">Solibacter usitatus (strain Ellin6076)</name>
    <dbReference type="NCBI Taxonomy" id="234267"/>
    <lineage>
        <taxon>Bacteria</taxon>
        <taxon>Pseudomonadati</taxon>
        <taxon>Acidobacteriota</taxon>
        <taxon>Terriglobia</taxon>
        <taxon>Bryobacterales</taxon>
        <taxon>Solibacteraceae</taxon>
        <taxon>Candidatus Solibacter</taxon>
    </lineage>
</organism>
<sequence>MIAPLYVPREPDCLQATGLAESTLEALILKILYFRGDLYGQELSTAIGLRFSVIEEIVEALKQAHHIQIKKSLGMGTIGSTLALTETGRARAREALEANQYAGPAPVPLGQYIEVVRAQRQPDGWLNKASLARAFRGMVMTENLLTQVGPAVSAANSLLVYGKPGDGKTFLIESLSKVDSAPVFVPHAIECQGNIVLVYDPIDHHRVEEEEEEGPAVAIAREAPFDRRWVKCKRPFLMSGGELALDMLDLRYNGNSKVYDAPFQLKANNGIYLVDDFGRQRATPAELLNRWIVPMERRVDYLSFVSGGKMTTPFETFLVFSTNLNPADLGDEAFLRRLQYKIRLRGPAHNEFVRIFENACRERKLPCAPELLQGFLEKRYHQPGKAFRRCHPRDLLTHALNLIHFENLPYELTAEVLDQAFESCFLQGADDDAPAESKILRASSKPCADYWAGRTQAFTLFGRLAFLASCREHSTGHYRDQEALREFDAAEISSTLAALHIRVFVEWLSLNLDQQSRDLARYLSTPEGRAAFLSFDRRELTGILAPPDTKPQERRMFNNDLTTVLLALSQPHHQAEAVAPSQIERIA</sequence>
<dbReference type="STRING" id="234267.Acid_4728"/>
<dbReference type="EMBL" id="CP000473">
    <property type="protein sequence ID" value="ABJ85687.1"/>
    <property type="molecule type" value="Genomic_DNA"/>
</dbReference>
<reference evidence="1" key="1">
    <citation type="submission" date="2006-10" db="EMBL/GenBank/DDBJ databases">
        <title>Complete sequence of Solibacter usitatus Ellin6076.</title>
        <authorList>
            <consortium name="US DOE Joint Genome Institute"/>
            <person name="Copeland A."/>
            <person name="Lucas S."/>
            <person name="Lapidus A."/>
            <person name="Barry K."/>
            <person name="Detter J.C."/>
            <person name="Glavina del Rio T."/>
            <person name="Hammon N."/>
            <person name="Israni S."/>
            <person name="Dalin E."/>
            <person name="Tice H."/>
            <person name="Pitluck S."/>
            <person name="Thompson L.S."/>
            <person name="Brettin T."/>
            <person name="Bruce D."/>
            <person name="Han C."/>
            <person name="Tapia R."/>
            <person name="Gilna P."/>
            <person name="Schmutz J."/>
            <person name="Larimer F."/>
            <person name="Land M."/>
            <person name="Hauser L."/>
            <person name="Kyrpides N."/>
            <person name="Mikhailova N."/>
            <person name="Janssen P.H."/>
            <person name="Kuske C.R."/>
            <person name="Richardson P."/>
        </authorList>
    </citation>
    <scope>NUCLEOTIDE SEQUENCE</scope>
    <source>
        <strain evidence="1">Ellin6076</strain>
    </source>
</reference>
<dbReference type="SUPFAM" id="SSF52540">
    <property type="entry name" value="P-loop containing nucleoside triphosphate hydrolases"/>
    <property type="match status" value="1"/>
</dbReference>
<proteinExistence type="predicted"/>
<dbReference type="AlphaFoldDB" id="Q01XC8"/>
<dbReference type="HOGENOM" id="CLU_029703_1_0_0"/>
<gene>
    <name evidence="1" type="ordered locus">Acid_4728</name>
</gene>
<protein>
    <submittedName>
        <fullName evidence="1">ATPase with chaperone activity-like protein</fullName>
    </submittedName>
</protein>
<accession>Q01XC8</accession>
<dbReference type="eggNOG" id="COG0464">
    <property type="taxonomic scope" value="Bacteria"/>
</dbReference>
<dbReference type="InParanoid" id="Q01XC8"/>
<evidence type="ECO:0000313" key="1">
    <source>
        <dbReference type="EMBL" id="ABJ85687.1"/>
    </source>
</evidence>
<name>Q01XC8_SOLUE</name>
<dbReference type="OrthoDB" id="9783370at2"/>
<dbReference type="KEGG" id="sus:Acid_4728"/>